<evidence type="ECO:0000313" key="5">
    <source>
        <dbReference type="EMBL" id="BBO20124.1"/>
    </source>
</evidence>
<accession>A0A809S9A5</accession>
<reference evidence="5" key="1">
    <citation type="journal article" name="DNA Res.">
        <title>The physiological potential of anammox bacteria as revealed by their core genome structure.</title>
        <authorList>
            <person name="Okubo T."/>
            <person name="Toyoda A."/>
            <person name="Fukuhara K."/>
            <person name="Uchiyama I."/>
            <person name="Harigaya Y."/>
            <person name="Kuroiwa M."/>
            <person name="Suzuki T."/>
            <person name="Murakami Y."/>
            <person name="Suwa Y."/>
            <person name="Takami H."/>
        </authorList>
    </citation>
    <scope>NUCLEOTIDE SEQUENCE</scope>
    <source>
        <strain evidence="5">317325-3</strain>
    </source>
</reference>
<dbReference type="Pfam" id="PF00329">
    <property type="entry name" value="Complex1_30kDa"/>
    <property type="match status" value="1"/>
</dbReference>
<dbReference type="Gene3D" id="1.10.645.10">
    <property type="entry name" value="Cytochrome-c3 Hydrogenase, chain B"/>
    <property type="match status" value="1"/>
</dbReference>
<dbReference type="SUPFAM" id="SSF143243">
    <property type="entry name" value="Nqo5-like"/>
    <property type="match status" value="1"/>
</dbReference>
<evidence type="ECO:0000313" key="6">
    <source>
        <dbReference type="Proteomes" id="UP000662914"/>
    </source>
</evidence>
<dbReference type="GO" id="GO:0048038">
    <property type="term" value="F:quinone binding"/>
    <property type="evidence" value="ECO:0007669"/>
    <property type="project" value="InterPro"/>
</dbReference>
<dbReference type="PANTHER" id="PTHR43485:SF1">
    <property type="entry name" value="FORMATE HYDROGENLYASE SUBUNIT 5-RELATED"/>
    <property type="match status" value="1"/>
</dbReference>
<dbReference type="GO" id="GO:0008137">
    <property type="term" value="F:NADH dehydrogenase (ubiquinone) activity"/>
    <property type="evidence" value="ECO:0007669"/>
    <property type="project" value="InterPro"/>
</dbReference>
<keyword evidence="2" id="KW-0520">NAD</keyword>
<sequence>MRFLGEPIEFEKQAGIGSPVWRGRAADGAALTAFAVAVRRADGRLAALWGSDERARAGGFRLHVVFGLDAGHAWLSLDLPAERPAYPDLSGIFPAAGRLQRATRDLVGIAAAGDPDGTDARPWLRHGAWPADWFPLRHDAGEGHGFANAASDYAFVRVGGEGAHEIPVGPIHAGTIEPGHFRFSVIGERVLRLEQRLGYVHKGVEKLFIGKDLAEGVRLAGRVSGDSTCAYAWAYASAVEAACGVSPPPRALGLRALMLERERVANHLGDLGALGNDAGLAFGLSQFMRLKEDWLRLNGKFFGHRFMMDRILPGGAALDLEAPALAAIVEQCDVVGREARALKKIYDEHAGLQDRFLTAGAIDAALAREFSLTGLAARATGLILDARAHRQGYTPPPPWAMLGVRPATDERGGVAARVAVRFAEIFESLRLLRELAVGLPAGAVCAEVPPVPGAGGLGVVEGWRGEVLVGVSLDGAGRLARVHPHDPSWQAWPALEHAVMQDIVPDFPLINKSFNLSYSGHDL</sequence>
<dbReference type="GO" id="GO:0016651">
    <property type="term" value="F:oxidoreductase activity, acting on NAD(P)H"/>
    <property type="evidence" value="ECO:0007669"/>
    <property type="project" value="InterPro"/>
</dbReference>
<evidence type="ECO:0000256" key="2">
    <source>
        <dbReference type="ARBA" id="ARBA00023027"/>
    </source>
</evidence>
<dbReference type="EMBL" id="AP021857">
    <property type="protein sequence ID" value="BBO20124.1"/>
    <property type="molecule type" value="Genomic_DNA"/>
</dbReference>
<dbReference type="InterPro" id="IPR001135">
    <property type="entry name" value="NADH_Q_OxRdtase_suD"/>
</dbReference>
<dbReference type="PANTHER" id="PTHR43485">
    <property type="entry name" value="HYDROGENASE-4 COMPONENT G"/>
    <property type="match status" value="1"/>
</dbReference>
<protein>
    <submittedName>
        <fullName evidence="5">Ni,Fe-hydrogenase III large subunit</fullName>
    </submittedName>
</protein>
<dbReference type="AlphaFoldDB" id="A0A809S9A5"/>
<evidence type="ECO:0000259" key="3">
    <source>
        <dbReference type="Pfam" id="PF00329"/>
    </source>
</evidence>
<dbReference type="GO" id="GO:0051287">
    <property type="term" value="F:NAD binding"/>
    <property type="evidence" value="ECO:0007669"/>
    <property type="project" value="InterPro"/>
</dbReference>
<dbReference type="SUPFAM" id="SSF56762">
    <property type="entry name" value="HydB/Nqo4-like"/>
    <property type="match status" value="1"/>
</dbReference>
<evidence type="ECO:0000256" key="1">
    <source>
        <dbReference type="ARBA" id="ARBA00023002"/>
    </source>
</evidence>
<dbReference type="InterPro" id="IPR029014">
    <property type="entry name" value="NiFe-Hase_large"/>
</dbReference>
<feature type="domain" description="NADH:ubiquinone oxidoreductase 30kDa subunit" evidence="3">
    <location>
        <begin position="44"/>
        <end position="140"/>
    </location>
</feature>
<dbReference type="Proteomes" id="UP000662914">
    <property type="component" value="Chromosome"/>
</dbReference>
<evidence type="ECO:0000259" key="4">
    <source>
        <dbReference type="Pfam" id="PF00346"/>
    </source>
</evidence>
<dbReference type="InterPro" id="IPR052197">
    <property type="entry name" value="ComplexI_49kDa-like"/>
</dbReference>
<organism evidence="5 6">
    <name type="scientific">Candidatus Desulfobacillus denitrificans</name>
    <dbReference type="NCBI Taxonomy" id="2608985"/>
    <lineage>
        <taxon>Bacteria</taxon>
        <taxon>Pseudomonadati</taxon>
        <taxon>Pseudomonadota</taxon>
        <taxon>Betaproteobacteria</taxon>
        <taxon>Candidatus Desulfobacillus</taxon>
    </lineage>
</organism>
<keyword evidence="1" id="KW-0560">Oxidoreductase</keyword>
<name>A0A809S9A5_9PROT</name>
<dbReference type="Pfam" id="PF00346">
    <property type="entry name" value="Complex1_49kDa"/>
    <property type="match status" value="1"/>
</dbReference>
<feature type="domain" description="NADH-quinone oxidoreductase subunit D" evidence="4">
    <location>
        <begin position="285"/>
        <end position="448"/>
    </location>
</feature>
<dbReference type="KEGG" id="ddz:DSYM_08230"/>
<proteinExistence type="predicted"/>
<dbReference type="InterPro" id="IPR001268">
    <property type="entry name" value="NADH_UbQ_OxRdtase_30kDa_su"/>
</dbReference>
<dbReference type="InterPro" id="IPR037232">
    <property type="entry name" value="NADH_quin_OxRdtase_su_C/D-like"/>
</dbReference>
<gene>
    <name evidence="5" type="ORF">DSYM_08230</name>
</gene>